<evidence type="ECO:0000256" key="12">
    <source>
        <dbReference type="HAMAP-Rule" id="MF_00036"/>
    </source>
</evidence>
<evidence type="ECO:0000256" key="7">
    <source>
        <dbReference type="ARBA" id="ARBA00022833"/>
    </source>
</evidence>
<comment type="subcellular location">
    <subcellularLocation>
        <location evidence="1 12">Cytoplasm</location>
    </subcellularLocation>
</comment>
<dbReference type="FunFam" id="3.30.980.10:FF:000004">
    <property type="entry name" value="Alanine--tRNA ligase, cytoplasmic"/>
    <property type="match status" value="1"/>
</dbReference>
<feature type="binding site" evidence="12">
    <location>
        <position position="568"/>
    </location>
    <ligand>
        <name>Zn(2+)</name>
        <dbReference type="ChEBI" id="CHEBI:29105"/>
    </ligand>
</feature>
<keyword evidence="10 12" id="KW-0648">Protein biosynthesis</keyword>
<dbReference type="FunFam" id="2.40.30.130:FF:000001">
    <property type="entry name" value="Alanine--tRNA ligase"/>
    <property type="match status" value="1"/>
</dbReference>
<dbReference type="Pfam" id="PF07973">
    <property type="entry name" value="tRNA_SAD"/>
    <property type="match status" value="1"/>
</dbReference>
<dbReference type="CDD" id="cd00673">
    <property type="entry name" value="AlaRS_core"/>
    <property type="match status" value="1"/>
</dbReference>
<dbReference type="InterPro" id="IPR045864">
    <property type="entry name" value="aa-tRNA-synth_II/BPL/LPL"/>
</dbReference>
<dbReference type="GO" id="GO:0008270">
    <property type="term" value="F:zinc ion binding"/>
    <property type="evidence" value="ECO:0007669"/>
    <property type="project" value="UniProtKB-UniRule"/>
</dbReference>
<dbReference type="RefSeq" id="WP_012674665.1">
    <property type="nucleotide sequence ID" value="NC_012438.1"/>
</dbReference>
<feature type="binding site" evidence="12">
    <location>
        <position position="669"/>
    </location>
    <ligand>
        <name>Zn(2+)</name>
        <dbReference type="ChEBI" id="CHEBI:29105"/>
    </ligand>
</feature>
<dbReference type="eggNOG" id="COG0013">
    <property type="taxonomic scope" value="Bacteria"/>
</dbReference>
<dbReference type="STRING" id="204536.SULAZ_0881"/>
<keyword evidence="11 12" id="KW-0030">Aminoacyl-tRNA synthetase</keyword>
<dbReference type="SUPFAM" id="SSF50447">
    <property type="entry name" value="Translation proteins"/>
    <property type="match status" value="1"/>
</dbReference>
<dbReference type="InterPro" id="IPR003156">
    <property type="entry name" value="DHHA1_dom"/>
</dbReference>
<dbReference type="FunFam" id="3.30.54.20:FF:000001">
    <property type="entry name" value="Alanine--tRNA ligase"/>
    <property type="match status" value="1"/>
</dbReference>
<feature type="coiled-coil region" evidence="13">
    <location>
        <begin position="728"/>
        <end position="771"/>
    </location>
</feature>
<dbReference type="PRINTS" id="PR00980">
    <property type="entry name" value="TRNASYNTHALA"/>
</dbReference>
<dbReference type="InterPro" id="IPR018163">
    <property type="entry name" value="Thr/Ala-tRNA-synth_IIc_edit"/>
</dbReference>
<evidence type="ECO:0000256" key="9">
    <source>
        <dbReference type="ARBA" id="ARBA00022884"/>
    </source>
</evidence>
<evidence type="ECO:0000256" key="10">
    <source>
        <dbReference type="ARBA" id="ARBA00022917"/>
    </source>
</evidence>
<dbReference type="GO" id="GO:0000049">
    <property type="term" value="F:tRNA binding"/>
    <property type="evidence" value="ECO:0007669"/>
    <property type="project" value="UniProtKB-KW"/>
</dbReference>
<dbReference type="Pfam" id="PF02272">
    <property type="entry name" value="DHHA1"/>
    <property type="match status" value="1"/>
</dbReference>
<name>C1DUS1_SULAA</name>
<evidence type="ECO:0000256" key="5">
    <source>
        <dbReference type="ARBA" id="ARBA00022723"/>
    </source>
</evidence>
<comment type="function">
    <text evidence="12">Catalyzes the attachment of alanine to tRNA(Ala) in a two-step reaction: alanine is first activated by ATP to form Ala-AMP and then transferred to the acceptor end of tRNA(Ala). Also edits incorrectly charged Ser-tRNA(Ala) and Gly-tRNA(Ala) via its editing domain.</text>
</comment>
<evidence type="ECO:0000256" key="3">
    <source>
        <dbReference type="ARBA" id="ARBA00022555"/>
    </source>
</evidence>
<dbReference type="NCBIfam" id="TIGR00344">
    <property type="entry name" value="alaS"/>
    <property type="match status" value="1"/>
</dbReference>
<dbReference type="HOGENOM" id="CLU_004485_1_1_0"/>
<dbReference type="InterPro" id="IPR050058">
    <property type="entry name" value="Ala-tRNA_ligase"/>
</dbReference>
<keyword evidence="9 12" id="KW-0694">RNA-binding</keyword>
<dbReference type="PROSITE" id="PS50860">
    <property type="entry name" value="AA_TRNA_LIGASE_II_ALA"/>
    <property type="match status" value="1"/>
</dbReference>
<proteinExistence type="inferred from homology"/>
<keyword evidence="6 12" id="KW-0547">Nucleotide-binding</keyword>
<keyword evidence="5 12" id="KW-0479">Metal-binding</keyword>
<comment type="similarity">
    <text evidence="2 12">Belongs to the class-II aminoacyl-tRNA synthetase family.</text>
</comment>
<dbReference type="AlphaFoldDB" id="C1DUS1"/>
<comment type="catalytic activity">
    <reaction evidence="12">
        <text>tRNA(Ala) + L-alanine + ATP = L-alanyl-tRNA(Ala) + AMP + diphosphate</text>
        <dbReference type="Rhea" id="RHEA:12540"/>
        <dbReference type="Rhea" id="RHEA-COMP:9657"/>
        <dbReference type="Rhea" id="RHEA-COMP:9923"/>
        <dbReference type="ChEBI" id="CHEBI:30616"/>
        <dbReference type="ChEBI" id="CHEBI:33019"/>
        <dbReference type="ChEBI" id="CHEBI:57972"/>
        <dbReference type="ChEBI" id="CHEBI:78442"/>
        <dbReference type="ChEBI" id="CHEBI:78497"/>
        <dbReference type="ChEBI" id="CHEBI:456215"/>
        <dbReference type="EC" id="6.1.1.7"/>
    </reaction>
</comment>
<evidence type="ECO:0000256" key="4">
    <source>
        <dbReference type="ARBA" id="ARBA00022598"/>
    </source>
</evidence>
<dbReference type="GO" id="GO:0005524">
    <property type="term" value="F:ATP binding"/>
    <property type="evidence" value="ECO:0007669"/>
    <property type="project" value="UniProtKB-UniRule"/>
</dbReference>
<feature type="binding site" evidence="12">
    <location>
        <position position="572"/>
    </location>
    <ligand>
        <name>Zn(2+)</name>
        <dbReference type="ChEBI" id="CHEBI:29105"/>
    </ligand>
</feature>
<dbReference type="InterPro" id="IPR023033">
    <property type="entry name" value="Ala_tRNA_ligase_euk/bac"/>
</dbReference>
<dbReference type="GO" id="GO:0005829">
    <property type="term" value="C:cytosol"/>
    <property type="evidence" value="ECO:0007669"/>
    <property type="project" value="TreeGrafter"/>
</dbReference>
<dbReference type="EC" id="6.1.1.7" evidence="12"/>
<dbReference type="SMART" id="SM00863">
    <property type="entry name" value="tRNA_SAD"/>
    <property type="match status" value="1"/>
</dbReference>
<dbReference type="GO" id="GO:0002161">
    <property type="term" value="F:aminoacyl-tRNA deacylase activity"/>
    <property type="evidence" value="ECO:0007669"/>
    <property type="project" value="TreeGrafter"/>
</dbReference>
<keyword evidence="4 12" id="KW-0436">Ligase</keyword>
<gene>
    <name evidence="12 15" type="primary">alaS</name>
    <name evidence="15" type="ordered locus">SULAZ_0881</name>
</gene>
<evidence type="ECO:0000256" key="2">
    <source>
        <dbReference type="ARBA" id="ARBA00008226"/>
    </source>
</evidence>
<dbReference type="InterPro" id="IPR002318">
    <property type="entry name" value="Ala-tRNA-lgiase_IIc"/>
</dbReference>
<dbReference type="InterPro" id="IPR018162">
    <property type="entry name" value="Ala-tRNA-ligase_IIc_anticod-bd"/>
</dbReference>
<dbReference type="InterPro" id="IPR018165">
    <property type="entry name" value="Ala-tRNA-synth_IIc_core"/>
</dbReference>
<dbReference type="HAMAP" id="MF_00036_B">
    <property type="entry name" value="Ala_tRNA_synth_B"/>
    <property type="match status" value="1"/>
</dbReference>
<dbReference type="Gene3D" id="6.10.250.550">
    <property type="match status" value="1"/>
</dbReference>
<evidence type="ECO:0000313" key="15">
    <source>
        <dbReference type="EMBL" id="ACN99347.1"/>
    </source>
</evidence>
<evidence type="ECO:0000313" key="16">
    <source>
        <dbReference type="Proteomes" id="UP000001369"/>
    </source>
</evidence>
<organism evidence="15 16">
    <name type="scientific">Sulfurihydrogenibium azorense (strain DSM 15241 / OCM 825 / Az-Fu1)</name>
    <dbReference type="NCBI Taxonomy" id="204536"/>
    <lineage>
        <taxon>Bacteria</taxon>
        <taxon>Pseudomonadati</taxon>
        <taxon>Aquificota</taxon>
        <taxon>Aquificia</taxon>
        <taxon>Aquificales</taxon>
        <taxon>Hydrogenothermaceae</taxon>
        <taxon>Sulfurihydrogenibium</taxon>
    </lineage>
</organism>
<dbReference type="Proteomes" id="UP000001369">
    <property type="component" value="Chromosome"/>
</dbReference>
<keyword evidence="7 12" id="KW-0862">Zinc</keyword>
<dbReference type="SUPFAM" id="SSF55681">
    <property type="entry name" value="Class II aaRS and biotin synthetases"/>
    <property type="match status" value="1"/>
</dbReference>
<dbReference type="Pfam" id="PF01411">
    <property type="entry name" value="tRNA-synt_2c"/>
    <property type="match status" value="1"/>
</dbReference>
<dbReference type="Gene3D" id="2.40.30.130">
    <property type="match status" value="1"/>
</dbReference>
<dbReference type="InterPro" id="IPR009000">
    <property type="entry name" value="Transl_B-barrel_sf"/>
</dbReference>
<dbReference type="FunFam" id="3.30.930.10:FF:000004">
    <property type="entry name" value="Alanine--tRNA ligase"/>
    <property type="match status" value="1"/>
</dbReference>
<accession>C1DUS1</accession>
<keyword evidence="16" id="KW-1185">Reference proteome</keyword>
<evidence type="ECO:0000256" key="8">
    <source>
        <dbReference type="ARBA" id="ARBA00022840"/>
    </source>
</evidence>
<dbReference type="EMBL" id="CP001229">
    <property type="protein sequence ID" value="ACN99347.1"/>
    <property type="molecule type" value="Genomic_DNA"/>
</dbReference>
<protein>
    <recommendedName>
        <fullName evidence="12">Alanine--tRNA ligase</fullName>
        <ecNumber evidence="12">6.1.1.7</ecNumber>
    </recommendedName>
    <alternativeName>
        <fullName evidence="12">Alanyl-tRNA synthetase</fullName>
        <shortName evidence="12">AlaRS</shortName>
    </alternativeName>
</protein>
<dbReference type="KEGG" id="saf:SULAZ_0881"/>
<dbReference type="PANTHER" id="PTHR11777:SF9">
    <property type="entry name" value="ALANINE--TRNA LIGASE, CYTOPLASMIC"/>
    <property type="match status" value="1"/>
</dbReference>
<comment type="domain">
    <text evidence="12">Consists of three domains; the N-terminal catalytic domain, the editing domain and the C-terminal C-Ala domain. The editing domain removes incorrectly charged amino acids, while the C-Ala domain, along with tRNA(Ala), serves as a bridge to cooperatively bring together the editing and aminoacylation centers thus stimulating deacylation of misacylated tRNAs.</text>
</comment>
<dbReference type="GO" id="GO:0006419">
    <property type="term" value="P:alanyl-tRNA aminoacylation"/>
    <property type="evidence" value="ECO:0007669"/>
    <property type="project" value="UniProtKB-UniRule"/>
</dbReference>
<feature type="domain" description="Alanyl-transfer RNA synthetases family profile" evidence="14">
    <location>
        <begin position="4"/>
        <end position="712"/>
    </location>
</feature>
<evidence type="ECO:0000256" key="13">
    <source>
        <dbReference type="SAM" id="Coils"/>
    </source>
</evidence>
<feature type="binding site" evidence="12">
    <location>
        <position position="673"/>
    </location>
    <ligand>
        <name>Zn(2+)</name>
        <dbReference type="ChEBI" id="CHEBI:29105"/>
    </ligand>
</feature>
<evidence type="ECO:0000256" key="6">
    <source>
        <dbReference type="ARBA" id="ARBA00022741"/>
    </source>
</evidence>
<dbReference type="OrthoDB" id="9803884at2"/>
<dbReference type="Gene3D" id="3.30.930.10">
    <property type="entry name" value="Bira Bifunctional Protein, Domain 2"/>
    <property type="match status" value="1"/>
</dbReference>
<keyword evidence="12" id="KW-0963">Cytoplasm</keyword>
<dbReference type="SUPFAM" id="SSF101353">
    <property type="entry name" value="Putative anticodon-binding domain of alanyl-tRNA synthetase (AlaRS)"/>
    <property type="match status" value="1"/>
</dbReference>
<dbReference type="Gene3D" id="3.30.54.20">
    <property type="match status" value="1"/>
</dbReference>
<dbReference type="Gene3D" id="3.30.980.10">
    <property type="entry name" value="Threonyl-trna Synthetase, Chain A, domain 2"/>
    <property type="match status" value="1"/>
</dbReference>
<dbReference type="InterPro" id="IPR012947">
    <property type="entry name" value="tRNA_SAD"/>
</dbReference>
<keyword evidence="13" id="KW-0175">Coiled coil</keyword>
<evidence type="ECO:0000259" key="14">
    <source>
        <dbReference type="PROSITE" id="PS50860"/>
    </source>
</evidence>
<keyword evidence="8 12" id="KW-0067">ATP-binding</keyword>
<dbReference type="SUPFAM" id="SSF55186">
    <property type="entry name" value="ThrRS/AlaRS common domain"/>
    <property type="match status" value="1"/>
</dbReference>
<dbReference type="PANTHER" id="PTHR11777">
    <property type="entry name" value="ALANYL-TRNA SYNTHETASE"/>
    <property type="match status" value="1"/>
</dbReference>
<keyword evidence="3 12" id="KW-0820">tRNA-binding</keyword>
<evidence type="ECO:0000256" key="1">
    <source>
        <dbReference type="ARBA" id="ARBA00004496"/>
    </source>
</evidence>
<dbReference type="Gene3D" id="3.10.310.40">
    <property type="match status" value="1"/>
</dbReference>
<evidence type="ECO:0000256" key="11">
    <source>
        <dbReference type="ARBA" id="ARBA00023146"/>
    </source>
</evidence>
<sequence length="875" mass="100245">MEFMAADEIRESFLKYFESKGHTIVKSASIIPENDPTLLFVNAGMVPFKNVFLGLEERPYKRAASCQKVFRVSGKHNDLENVGYTPRHHTFFEMLGNFSFGDYFKKEAIEFTWDYLTNYLKIPQEKLLVSVFEEDDEAFEIWNKVIGLPEEKIKRMGYKDNFWSMGDTGPCGPSSEIYYDRGEKFGNPEFGSDEDFRYLEIWNLVFMQYNRDESGNLTPLPNPSIDTGMGLERIASVIQQVDSNYDTDLFKPIIRFAEEIAGKTYGKNEKDDVAMRVIADHLRAITFLISDGVLPSNEGRGYVLRRILRRALRYGRNLGIDRPFLYEGVDVVIDKMKNAYPELVPNRNYIKKITKSEEEKFIKTLRRSMDILYQMIETAKKEGRKFLTGEEVFKLYDTYGFPIDLLQDILRDESMTFNIKEFEELILEQKERSRKAFKTTAKQVKPIYLQLKSRLPENEFIGYNTLISESSKVLAIVKEDQTVSQAKEGEEVEIILDITPFYPEKGGQVGDRGVIEGENFLAEVIDTQTPTEGLILHKVKILFGTVKEGEFVRAKVDKERRENIMRHHTATHLLHSALRNILGDHVKQAGSLVSDEYLRFDFTHFESLSDEEIKMIEEFVNREIMKNEEVVCQEMSYEEALNSGAIAIFEEKYGDVVRVISAGVSKELCGGTHVKRTGDIGYFKILSEYAVSSGTRRIEAVAGIRAVEQGLKEHFLLKDLSRLLTVKEDELIDRVVKLQNQLKEKERELENLKKKAALDKLNQTLNIIEKEDYKVAYGEIENVSPNELREIADNIKQKLGKAVVLLVSKDKEKSKVNIVALVSKDLTDRYKASEILKKLAPIVEGSGGGKPDFAQGGGTNLEKVPQLLQEFKNFI</sequence>
<reference evidence="15 16" key="1">
    <citation type="journal article" date="2009" name="J. Bacteriol.">
        <title>Complete and draft genome sequences of six members of the Aquificales.</title>
        <authorList>
            <person name="Reysenbach A.L."/>
            <person name="Hamamura N."/>
            <person name="Podar M."/>
            <person name="Griffiths E."/>
            <person name="Ferreira S."/>
            <person name="Hochstein R."/>
            <person name="Heidelberg J."/>
            <person name="Johnson J."/>
            <person name="Mead D."/>
            <person name="Pohorille A."/>
            <person name="Sarmiento M."/>
            <person name="Schweighofer K."/>
            <person name="Seshadri R."/>
            <person name="Voytek M.A."/>
        </authorList>
    </citation>
    <scope>NUCLEOTIDE SEQUENCE [LARGE SCALE GENOMIC DNA]</scope>
    <source>
        <strain evidence="16">Az-Fu1 / DSM 15241 / OCM 825</strain>
    </source>
</reference>
<dbReference type="InterPro" id="IPR018164">
    <property type="entry name" value="Ala-tRNA-synth_IIc_N"/>
</dbReference>
<dbReference type="GO" id="GO:0004813">
    <property type="term" value="F:alanine-tRNA ligase activity"/>
    <property type="evidence" value="ECO:0007669"/>
    <property type="project" value="UniProtKB-UniRule"/>
</dbReference>
<comment type="cofactor">
    <cofactor evidence="12">
        <name>Zn(2+)</name>
        <dbReference type="ChEBI" id="CHEBI:29105"/>
    </cofactor>
    <text evidence="12">Binds 1 zinc ion per subunit.</text>
</comment>
<dbReference type="FunFam" id="3.10.310.40:FF:000001">
    <property type="entry name" value="Alanine--tRNA ligase"/>
    <property type="match status" value="1"/>
</dbReference>